<dbReference type="OrthoDB" id="9803495at2"/>
<keyword evidence="5" id="KW-1185">Reference proteome</keyword>
<evidence type="ECO:0000313" key="4">
    <source>
        <dbReference type="EMBL" id="ART99409.1"/>
    </source>
</evidence>
<dbReference type="Proteomes" id="UP000195273">
    <property type="component" value="Chromosome"/>
</dbReference>
<dbReference type="AlphaFoldDB" id="A0A1Y0E7M9"/>
<dbReference type="GO" id="GO:0005886">
    <property type="term" value="C:plasma membrane"/>
    <property type="evidence" value="ECO:0007669"/>
    <property type="project" value="UniProtKB-SubCell"/>
</dbReference>
<feature type="transmembrane region" description="Helical" evidence="3">
    <location>
        <begin position="149"/>
        <end position="175"/>
    </location>
</feature>
<dbReference type="EMBL" id="CP021431">
    <property type="protein sequence ID" value="ART99409.1"/>
    <property type="molecule type" value="Genomic_DNA"/>
</dbReference>
<proteinExistence type="inferred from homology"/>
<dbReference type="KEGG" id="lvs:LOKVESSMR4R_00061"/>
<dbReference type="Pfam" id="PF02632">
    <property type="entry name" value="BioY"/>
    <property type="match status" value="1"/>
</dbReference>
<dbReference type="GO" id="GO:0015225">
    <property type="term" value="F:biotin transmembrane transporter activity"/>
    <property type="evidence" value="ECO:0007669"/>
    <property type="project" value="UniProtKB-UniRule"/>
</dbReference>
<comment type="subcellular location">
    <subcellularLocation>
        <location evidence="2">Cell membrane</location>
        <topology evidence="2">Multi-pass membrane protein</topology>
    </subcellularLocation>
</comment>
<evidence type="ECO:0000256" key="2">
    <source>
        <dbReference type="PIRNR" id="PIRNR016661"/>
    </source>
</evidence>
<keyword evidence="3" id="KW-1133">Transmembrane helix</keyword>
<evidence type="ECO:0000313" key="5">
    <source>
        <dbReference type="Proteomes" id="UP000195273"/>
    </source>
</evidence>
<name>A0A1Y0E7M9_9RHOB</name>
<comment type="similarity">
    <text evidence="1 2">Belongs to the BioY family.</text>
</comment>
<feature type="transmembrane region" description="Helical" evidence="3">
    <location>
        <begin position="88"/>
        <end position="113"/>
    </location>
</feature>
<dbReference type="RefSeq" id="WP_087205676.1">
    <property type="nucleotide sequence ID" value="NZ_CP021431.1"/>
</dbReference>
<dbReference type="InterPro" id="IPR003784">
    <property type="entry name" value="BioY"/>
</dbReference>
<keyword evidence="2" id="KW-0813">Transport</keyword>
<keyword evidence="2 3" id="KW-0472">Membrane</keyword>
<keyword evidence="3" id="KW-0812">Transmembrane</keyword>
<dbReference type="PANTHER" id="PTHR34295:SF1">
    <property type="entry name" value="BIOTIN TRANSPORTER BIOY"/>
    <property type="match status" value="1"/>
</dbReference>
<protein>
    <recommendedName>
        <fullName evidence="2">Biotin transporter</fullName>
    </recommendedName>
</protein>
<sequence length="185" mass="19199">MQKTLPRHMSLANSRLLKVALAVCILTVSAKVTVPFFPVPMTMQVAAVLLIGGIGGLQLGAVSMLAYLMAGAAGLPVFAGTPEKGVGLAYMAGPTGGYLFGFLIAAALVGWAVDRFGIKAVWFAMPLGLAAIYGAGLVWLAQFVPADKLLAFGLTPFLLGDLVKVALAAVLVAYAPAGLRRWVRN</sequence>
<dbReference type="Gene3D" id="1.10.1760.20">
    <property type="match status" value="1"/>
</dbReference>
<accession>A0A1Y0E7M9</accession>
<keyword evidence="2" id="KW-1003">Cell membrane</keyword>
<evidence type="ECO:0000256" key="3">
    <source>
        <dbReference type="SAM" id="Phobius"/>
    </source>
</evidence>
<gene>
    <name evidence="4" type="primary">bioY</name>
    <name evidence="4" type="ORF">LOKVESSMR4R_00061</name>
</gene>
<feature type="transmembrane region" description="Helical" evidence="3">
    <location>
        <begin position="120"/>
        <end position="143"/>
    </location>
</feature>
<organism evidence="4 5">
    <name type="scientific">Yoonia vestfoldensis</name>
    <dbReference type="NCBI Taxonomy" id="245188"/>
    <lineage>
        <taxon>Bacteria</taxon>
        <taxon>Pseudomonadati</taxon>
        <taxon>Pseudomonadota</taxon>
        <taxon>Alphaproteobacteria</taxon>
        <taxon>Rhodobacterales</taxon>
        <taxon>Paracoccaceae</taxon>
        <taxon>Yoonia</taxon>
    </lineage>
</organism>
<reference evidence="4 5" key="1">
    <citation type="submission" date="2017-05" db="EMBL/GenBank/DDBJ databases">
        <title>Genome Sequence of Loktanella vestfoldensis Strain SMR4r Isolated from a Culture of the Diatom Skeletonema marinoi.</title>
        <authorList>
            <person name="Topel M."/>
            <person name="Pinder M.I.M."/>
            <person name="Johansson O.N."/>
            <person name="Kourtchenko O."/>
            <person name="Godhe A."/>
            <person name="Clarke A.K."/>
        </authorList>
    </citation>
    <scope>NUCLEOTIDE SEQUENCE [LARGE SCALE GENOMIC DNA]</scope>
    <source>
        <strain evidence="4 5">SMR4r</strain>
    </source>
</reference>
<evidence type="ECO:0000256" key="1">
    <source>
        <dbReference type="ARBA" id="ARBA00010692"/>
    </source>
</evidence>
<dbReference type="PANTHER" id="PTHR34295">
    <property type="entry name" value="BIOTIN TRANSPORTER BIOY"/>
    <property type="match status" value="1"/>
</dbReference>
<dbReference type="PIRSF" id="PIRSF016661">
    <property type="entry name" value="BioY"/>
    <property type="match status" value="1"/>
</dbReference>